<evidence type="ECO:0000256" key="3">
    <source>
        <dbReference type="ARBA" id="ARBA00022692"/>
    </source>
</evidence>
<feature type="domain" description="Major facilitator superfamily (MFS) profile" evidence="7">
    <location>
        <begin position="160"/>
        <end position="401"/>
    </location>
</feature>
<dbReference type="RefSeq" id="WP_243866501.1">
    <property type="nucleotide sequence ID" value="NZ_SOCP01000005.1"/>
</dbReference>
<accession>A0A4R7VS41</accession>
<comment type="subcellular location">
    <subcellularLocation>
        <location evidence="1">Cell membrane</location>
        <topology evidence="1">Multi-pass membrane protein</topology>
    </subcellularLocation>
</comment>
<evidence type="ECO:0000256" key="2">
    <source>
        <dbReference type="ARBA" id="ARBA00022475"/>
    </source>
</evidence>
<dbReference type="EMBL" id="SOCP01000005">
    <property type="protein sequence ID" value="TDV52179.1"/>
    <property type="molecule type" value="Genomic_DNA"/>
</dbReference>
<keyword evidence="5 6" id="KW-0472">Membrane</keyword>
<evidence type="ECO:0000256" key="6">
    <source>
        <dbReference type="SAM" id="Phobius"/>
    </source>
</evidence>
<feature type="transmembrane region" description="Helical" evidence="6">
    <location>
        <begin position="272"/>
        <end position="289"/>
    </location>
</feature>
<dbReference type="GO" id="GO:0005886">
    <property type="term" value="C:plasma membrane"/>
    <property type="evidence" value="ECO:0007669"/>
    <property type="project" value="UniProtKB-SubCell"/>
</dbReference>
<dbReference type="InterPro" id="IPR036259">
    <property type="entry name" value="MFS_trans_sf"/>
</dbReference>
<evidence type="ECO:0000256" key="1">
    <source>
        <dbReference type="ARBA" id="ARBA00004651"/>
    </source>
</evidence>
<dbReference type="Proteomes" id="UP000294927">
    <property type="component" value="Unassembled WGS sequence"/>
</dbReference>
<dbReference type="InterPro" id="IPR011701">
    <property type="entry name" value="MFS"/>
</dbReference>
<reference evidence="8 9" key="1">
    <citation type="submission" date="2019-03" db="EMBL/GenBank/DDBJ databases">
        <title>Genomic Encyclopedia of Archaeal and Bacterial Type Strains, Phase II (KMG-II): from individual species to whole genera.</title>
        <authorList>
            <person name="Goeker M."/>
        </authorList>
    </citation>
    <scope>NUCLEOTIDE SEQUENCE [LARGE SCALE GENOMIC DNA]</scope>
    <source>
        <strain evidence="8 9">DSM 45499</strain>
    </source>
</reference>
<feature type="transmembrane region" description="Helical" evidence="6">
    <location>
        <begin position="362"/>
        <end position="381"/>
    </location>
</feature>
<evidence type="ECO:0000313" key="8">
    <source>
        <dbReference type="EMBL" id="TDV52179.1"/>
    </source>
</evidence>
<keyword evidence="9" id="KW-1185">Reference proteome</keyword>
<dbReference type="Pfam" id="PF07690">
    <property type="entry name" value="MFS_1"/>
    <property type="match status" value="2"/>
</dbReference>
<feature type="transmembrane region" description="Helical" evidence="6">
    <location>
        <begin position="162"/>
        <end position="182"/>
    </location>
</feature>
<sequence>MLAVTEFRALWFAEAQSVLGDQLAKVALTILVYDRTGSALLAALMYALTFLSALVGGLGLSQLADRFPRRGLMVVSALVQAALVGLMAIPGMPIAVLCVLVLAVGLVQSPSAAAQNAMTREIFTDDELYLRSQDLRGISTNTIMLLGLAGGGLLVVGIGASLALAVNAVTFVVSAALIARFVKERKIAGGREDGWFGAARWVFGRSRMRVLLTLSWLVGLVVIPEGLVAPLAGELGESDAAVGWLLAADPLGFVVGVYLLSRFVAAQHRVRVMGLLAAGASATLIAFVLRPNLVFALALLAIAGMFGAYQITVSATFNSLVPNDIRGGAFGIIRTGLRVSQGIGVAIGGAVAQGIGSATNTIALAGVVGVLIAVPAAVAWARLNRAEPETAGLTRLNTLPS</sequence>
<keyword evidence="4 6" id="KW-1133">Transmembrane helix</keyword>
<feature type="transmembrane region" description="Helical" evidence="6">
    <location>
        <begin position="337"/>
        <end position="356"/>
    </location>
</feature>
<gene>
    <name evidence="8" type="ORF">CLV71_105310</name>
</gene>
<organism evidence="8 9">
    <name type="scientific">Actinophytocola oryzae</name>
    <dbReference type="NCBI Taxonomy" id="502181"/>
    <lineage>
        <taxon>Bacteria</taxon>
        <taxon>Bacillati</taxon>
        <taxon>Actinomycetota</taxon>
        <taxon>Actinomycetes</taxon>
        <taxon>Pseudonocardiales</taxon>
        <taxon>Pseudonocardiaceae</taxon>
    </lineage>
</organism>
<dbReference type="InterPro" id="IPR020846">
    <property type="entry name" value="MFS_dom"/>
</dbReference>
<keyword evidence="3 6" id="KW-0812">Transmembrane</keyword>
<dbReference type="SUPFAM" id="SSF103473">
    <property type="entry name" value="MFS general substrate transporter"/>
    <property type="match status" value="1"/>
</dbReference>
<dbReference type="PRINTS" id="PR01988">
    <property type="entry name" value="EXPORTERBACE"/>
</dbReference>
<feature type="transmembrane region" description="Helical" evidence="6">
    <location>
        <begin position="241"/>
        <end position="260"/>
    </location>
</feature>
<dbReference type="PANTHER" id="PTHR23513:SF11">
    <property type="entry name" value="STAPHYLOFERRIN A TRANSPORTER"/>
    <property type="match status" value="1"/>
</dbReference>
<dbReference type="CDD" id="cd06173">
    <property type="entry name" value="MFS_MefA_like"/>
    <property type="match status" value="1"/>
</dbReference>
<evidence type="ECO:0000313" key="9">
    <source>
        <dbReference type="Proteomes" id="UP000294927"/>
    </source>
</evidence>
<dbReference type="GO" id="GO:0022857">
    <property type="term" value="F:transmembrane transporter activity"/>
    <property type="evidence" value="ECO:0007669"/>
    <property type="project" value="InterPro"/>
</dbReference>
<protein>
    <submittedName>
        <fullName evidence="8">Putative MFS family arabinose efflux permease</fullName>
    </submittedName>
</protein>
<feature type="transmembrane region" description="Helical" evidence="6">
    <location>
        <begin position="39"/>
        <end position="60"/>
    </location>
</feature>
<name>A0A4R7VS41_9PSEU</name>
<dbReference type="Gene3D" id="1.20.1250.20">
    <property type="entry name" value="MFS general substrate transporter like domains"/>
    <property type="match status" value="2"/>
</dbReference>
<dbReference type="AlphaFoldDB" id="A0A4R7VS41"/>
<dbReference type="InterPro" id="IPR022324">
    <property type="entry name" value="Bacilysin_exporter_BacE_put"/>
</dbReference>
<evidence type="ECO:0000256" key="4">
    <source>
        <dbReference type="ARBA" id="ARBA00022989"/>
    </source>
</evidence>
<feature type="transmembrane region" description="Helical" evidence="6">
    <location>
        <begin position="210"/>
        <end position="229"/>
    </location>
</feature>
<keyword evidence="2" id="KW-1003">Cell membrane</keyword>
<evidence type="ECO:0000256" key="5">
    <source>
        <dbReference type="ARBA" id="ARBA00023136"/>
    </source>
</evidence>
<evidence type="ECO:0000259" key="7">
    <source>
        <dbReference type="PROSITE" id="PS50850"/>
    </source>
</evidence>
<feature type="transmembrane region" description="Helical" evidence="6">
    <location>
        <begin position="295"/>
        <end position="317"/>
    </location>
</feature>
<comment type="caution">
    <text evidence="8">The sequence shown here is derived from an EMBL/GenBank/DDBJ whole genome shotgun (WGS) entry which is preliminary data.</text>
</comment>
<dbReference type="PROSITE" id="PS50850">
    <property type="entry name" value="MFS"/>
    <property type="match status" value="1"/>
</dbReference>
<proteinExistence type="predicted"/>
<dbReference type="PANTHER" id="PTHR23513">
    <property type="entry name" value="INTEGRAL MEMBRANE EFFLUX PROTEIN-RELATED"/>
    <property type="match status" value="1"/>
</dbReference>